<proteinExistence type="predicted"/>
<keyword evidence="4" id="KW-0762">Sugar transport</keyword>
<gene>
    <name evidence="11" type="ORF">HNQ50_000202</name>
</gene>
<reference evidence="11 12" key="1">
    <citation type="submission" date="2020-08" db="EMBL/GenBank/DDBJ databases">
        <title>Genomic Encyclopedia of Type Strains, Phase IV (KMG-IV): sequencing the most valuable type-strain genomes for metagenomic binning, comparative biology and taxonomic classification.</title>
        <authorList>
            <person name="Goeker M."/>
        </authorList>
    </citation>
    <scope>NUCLEOTIDE SEQUENCE [LARGE SCALE GENOMIC DNA]</scope>
    <source>
        <strain evidence="11 12">DSM 18233</strain>
    </source>
</reference>
<dbReference type="InterPro" id="IPR050107">
    <property type="entry name" value="ABC_carbohydrate_import_ATPase"/>
</dbReference>
<dbReference type="GO" id="GO:0005524">
    <property type="term" value="F:ATP binding"/>
    <property type="evidence" value="ECO:0007669"/>
    <property type="project" value="UniProtKB-KW"/>
</dbReference>
<comment type="caution">
    <text evidence="11">The sequence shown here is derived from an EMBL/GenBank/DDBJ whole genome shotgun (WGS) entry which is preliminary data.</text>
</comment>
<feature type="domain" description="ABC transporter" evidence="10">
    <location>
        <begin position="6"/>
        <end position="242"/>
    </location>
</feature>
<dbReference type="Pfam" id="PF00005">
    <property type="entry name" value="ABC_tran"/>
    <property type="match status" value="2"/>
</dbReference>
<evidence type="ECO:0000256" key="2">
    <source>
        <dbReference type="ARBA" id="ARBA00022448"/>
    </source>
</evidence>
<accession>A0A840RAX7</accession>
<name>A0A840RAX7_9NEIS</name>
<keyword evidence="5" id="KW-0677">Repeat</keyword>
<keyword evidence="6" id="KW-0547">Nucleotide-binding</keyword>
<evidence type="ECO:0000256" key="6">
    <source>
        <dbReference type="ARBA" id="ARBA00022741"/>
    </source>
</evidence>
<feature type="domain" description="ABC transporter" evidence="10">
    <location>
        <begin position="248"/>
        <end position="496"/>
    </location>
</feature>
<dbReference type="RefSeq" id="WP_184096655.1">
    <property type="nucleotide sequence ID" value="NZ_JACHHN010000001.1"/>
</dbReference>
<dbReference type="InterPro" id="IPR003439">
    <property type="entry name" value="ABC_transporter-like_ATP-bd"/>
</dbReference>
<dbReference type="EMBL" id="JACHHN010000001">
    <property type="protein sequence ID" value="MBB5189492.1"/>
    <property type="molecule type" value="Genomic_DNA"/>
</dbReference>
<dbReference type="InterPro" id="IPR017871">
    <property type="entry name" value="ABC_transporter-like_CS"/>
</dbReference>
<dbReference type="InterPro" id="IPR027417">
    <property type="entry name" value="P-loop_NTPase"/>
</dbReference>
<protein>
    <submittedName>
        <fullName evidence="11">Ribose transport system ATP-binding protein</fullName>
    </submittedName>
</protein>
<evidence type="ECO:0000256" key="8">
    <source>
        <dbReference type="ARBA" id="ARBA00022967"/>
    </source>
</evidence>
<keyword evidence="9" id="KW-0472">Membrane</keyword>
<dbReference type="Proteomes" id="UP000543030">
    <property type="component" value="Unassembled WGS sequence"/>
</dbReference>
<dbReference type="CDD" id="cd03215">
    <property type="entry name" value="ABC_Carb_Monos_II"/>
    <property type="match status" value="1"/>
</dbReference>
<dbReference type="PANTHER" id="PTHR43790">
    <property type="entry name" value="CARBOHYDRATE TRANSPORT ATP-BINDING PROTEIN MG119-RELATED"/>
    <property type="match status" value="1"/>
</dbReference>
<dbReference type="FunFam" id="3.40.50.300:FF:000127">
    <property type="entry name" value="Ribose import ATP-binding protein RbsA"/>
    <property type="match status" value="1"/>
</dbReference>
<dbReference type="PANTHER" id="PTHR43790:SF3">
    <property type="entry name" value="D-ALLOSE IMPORT ATP-BINDING PROTEIN ALSA-RELATED"/>
    <property type="match status" value="1"/>
</dbReference>
<keyword evidence="7 11" id="KW-0067">ATP-binding</keyword>
<dbReference type="PROSITE" id="PS50893">
    <property type="entry name" value="ABC_TRANSPORTER_2"/>
    <property type="match status" value="2"/>
</dbReference>
<evidence type="ECO:0000256" key="4">
    <source>
        <dbReference type="ARBA" id="ARBA00022597"/>
    </source>
</evidence>
<dbReference type="AlphaFoldDB" id="A0A840RAX7"/>
<keyword evidence="2" id="KW-0813">Transport</keyword>
<dbReference type="GO" id="GO:0016887">
    <property type="term" value="F:ATP hydrolysis activity"/>
    <property type="evidence" value="ECO:0007669"/>
    <property type="project" value="InterPro"/>
</dbReference>
<dbReference type="SUPFAM" id="SSF52540">
    <property type="entry name" value="P-loop containing nucleoside triphosphate hydrolases"/>
    <property type="match status" value="2"/>
</dbReference>
<dbReference type="GO" id="GO:0005886">
    <property type="term" value="C:plasma membrane"/>
    <property type="evidence" value="ECO:0007669"/>
    <property type="project" value="UniProtKB-SubCell"/>
</dbReference>
<dbReference type="CDD" id="cd03216">
    <property type="entry name" value="ABC_Carb_Monos_I"/>
    <property type="match status" value="1"/>
</dbReference>
<evidence type="ECO:0000256" key="5">
    <source>
        <dbReference type="ARBA" id="ARBA00022737"/>
    </source>
</evidence>
<organism evidence="11 12">
    <name type="scientific">Silvimonas terrae</name>
    <dbReference type="NCBI Taxonomy" id="300266"/>
    <lineage>
        <taxon>Bacteria</taxon>
        <taxon>Pseudomonadati</taxon>
        <taxon>Pseudomonadota</taxon>
        <taxon>Betaproteobacteria</taxon>
        <taxon>Neisseriales</taxon>
        <taxon>Chitinibacteraceae</taxon>
        <taxon>Silvimonas</taxon>
    </lineage>
</organism>
<sequence length="503" mass="54088">MGEIVLEMERISKRFGATRALDNVALQVRSHEVLALMGENGAGKSTLMKVLSGVYQPDAGEIRLLGQPVKLNAPADARAVGINLIYQELAVAPHMTVAQNVFMGSEPRGRFGRVDLTTMRTRTNEVLQQLGARFDADTLAGSLGIADQQQVEIARSLIHQSRVLIMDEPTAALSDRETERLFGVIRRLRDDGIAIVYISHRMAEMTELADRVAVMRDGGYVGTLLKAEAAPERVIQMMVGRPLDDFYQRRETTAKGPVRLAVRNVVSPKINDASFHVCAGEVLGLAGLVGAGRTELARIIFGADPKASGDILVDGKAVNIKEPLDAMRLGIGYLPEDRKGQGLFLQLSALANTTMSVLGKHSRMGLLNHKALRKLTEDAIKQLSVKVPGPDGIVGGLSGGNQQKLLLARWLAIKPRVLILDEPTRGVDVGAKSEIYRIINQLAASGVAVVVISSELPEVIGICDRVVVMREGHITGEVAGDAINQETIMTYATLATAPAALAA</sequence>
<comment type="subcellular location">
    <subcellularLocation>
        <location evidence="1">Cell membrane</location>
        <topology evidence="1">Peripheral membrane protein</topology>
    </subcellularLocation>
</comment>
<evidence type="ECO:0000256" key="1">
    <source>
        <dbReference type="ARBA" id="ARBA00004202"/>
    </source>
</evidence>
<dbReference type="InterPro" id="IPR003593">
    <property type="entry name" value="AAA+_ATPase"/>
</dbReference>
<evidence type="ECO:0000259" key="10">
    <source>
        <dbReference type="PROSITE" id="PS50893"/>
    </source>
</evidence>
<keyword evidence="8" id="KW-1278">Translocase</keyword>
<evidence type="ECO:0000256" key="9">
    <source>
        <dbReference type="ARBA" id="ARBA00023136"/>
    </source>
</evidence>
<evidence type="ECO:0000313" key="11">
    <source>
        <dbReference type="EMBL" id="MBB5189492.1"/>
    </source>
</evidence>
<keyword evidence="3" id="KW-1003">Cell membrane</keyword>
<keyword evidence="12" id="KW-1185">Reference proteome</keyword>
<evidence type="ECO:0000256" key="3">
    <source>
        <dbReference type="ARBA" id="ARBA00022475"/>
    </source>
</evidence>
<dbReference type="Gene3D" id="3.40.50.300">
    <property type="entry name" value="P-loop containing nucleotide triphosphate hydrolases"/>
    <property type="match status" value="2"/>
</dbReference>
<evidence type="ECO:0000313" key="12">
    <source>
        <dbReference type="Proteomes" id="UP000543030"/>
    </source>
</evidence>
<dbReference type="SMART" id="SM00382">
    <property type="entry name" value="AAA"/>
    <property type="match status" value="2"/>
</dbReference>
<dbReference type="PROSITE" id="PS00211">
    <property type="entry name" value="ABC_TRANSPORTER_1"/>
    <property type="match status" value="1"/>
</dbReference>
<evidence type="ECO:0000256" key="7">
    <source>
        <dbReference type="ARBA" id="ARBA00022840"/>
    </source>
</evidence>